<dbReference type="SUPFAM" id="SSF46689">
    <property type="entry name" value="Homeodomain-like"/>
    <property type="match status" value="1"/>
</dbReference>
<proteinExistence type="predicted"/>
<evidence type="ECO:0000256" key="1">
    <source>
        <dbReference type="ARBA" id="ARBA00023125"/>
    </source>
</evidence>
<dbReference type="Proteomes" id="UP000467327">
    <property type="component" value="Chromosome"/>
</dbReference>
<protein>
    <submittedName>
        <fullName evidence="3">TetR family transcriptional regulator</fullName>
    </submittedName>
</protein>
<dbReference type="InterPro" id="IPR001647">
    <property type="entry name" value="HTH_TetR"/>
</dbReference>
<name>A0AAD1HMJ1_9MYCO</name>
<evidence type="ECO:0000259" key="2">
    <source>
        <dbReference type="Pfam" id="PF00440"/>
    </source>
</evidence>
<dbReference type="GO" id="GO:0003677">
    <property type="term" value="F:DNA binding"/>
    <property type="evidence" value="ECO:0007669"/>
    <property type="project" value="UniProtKB-KW"/>
</dbReference>
<dbReference type="AlphaFoldDB" id="A0AAD1HMJ1"/>
<evidence type="ECO:0000313" key="3">
    <source>
        <dbReference type="EMBL" id="BBX07724.1"/>
    </source>
</evidence>
<evidence type="ECO:0000313" key="4">
    <source>
        <dbReference type="Proteomes" id="UP000467327"/>
    </source>
</evidence>
<accession>A0AAD1HMJ1</accession>
<dbReference type="Pfam" id="PF00440">
    <property type="entry name" value="TetR_N"/>
    <property type="match status" value="1"/>
</dbReference>
<organism evidence="3 4">
    <name type="scientific">Mycolicibacterium aichiense</name>
    <dbReference type="NCBI Taxonomy" id="1799"/>
    <lineage>
        <taxon>Bacteria</taxon>
        <taxon>Bacillati</taxon>
        <taxon>Actinomycetota</taxon>
        <taxon>Actinomycetes</taxon>
        <taxon>Mycobacteriales</taxon>
        <taxon>Mycobacteriaceae</taxon>
        <taxon>Mycolicibacterium</taxon>
    </lineage>
</organism>
<sequence>MDDGSQRPGRSALIDAAERLIAEQGPAVSLRQVVTEAGQRNSAAIRYHFGTRDELIAAVIEARQKIFEPRRLERLAALEATATATARELLEALLGPVFEYQRAKPNSYHARFMEKVRDYPGVELVGRPDWAATTLIVGRITAIAPESGVDRAIRIRGLITVVFALLADLERQDHQSPEVRIAAEQATLDMILGVVSTFSAPP</sequence>
<gene>
    <name evidence="3" type="ORF">MAIC_25270</name>
</gene>
<dbReference type="EMBL" id="AP022561">
    <property type="protein sequence ID" value="BBX07724.1"/>
    <property type="molecule type" value="Genomic_DNA"/>
</dbReference>
<keyword evidence="4" id="KW-1185">Reference proteome</keyword>
<feature type="domain" description="HTH tetR-type" evidence="2">
    <location>
        <begin position="13"/>
        <end position="59"/>
    </location>
</feature>
<reference evidence="3 4" key="1">
    <citation type="journal article" date="2019" name="Emerg. Microbes Infect.">
        <title>Comprehensive subspecies identification of 175 nontuberculous mycobacteria species based on 7547 genomic profiles.</title>
        <authorList>
            <person name="Matsumoto Y."/>
            <person name="Kinjo T."/>
            <person name="Motooka D."/>
            <person name="Nabeya D."/>
            <person name="Jung N."/>
            <person name="Uechi K."/>
            <person name="Horii T."/>
            <person name="Iida T."/>
            <person name="Fujita J."/>
            <person name="Nakamura S."/>
        </authorList>
    </citation>
    <scope>NUCLEOTIDE SEQUENCE [LARGE SCALE GENOMIC DNA]</scope>
    <source>
        <strain evidence="3 4">JCM 6376</strain>
    </source>
</reference>
<dbReference type="KEGG" id="maic:MAIC_25270"/>
<keyword evidence="1" id="KW-0238">DNA-binding</keyword>
<dbReference type="RefSeq" id="WP_163789249.1">
    <property type="nucleotide sequence ID" value="NZ_AP022561.1"/>
</dbReference>
<dbReference type="InterPro" id="IPR009057">
    <property type="entry name" value="Homeodomain-like_sf"/>
</dbReference>
<dbReference type="Gene3D" id="1.10.357.10">
    <property type="entry name" value="Tetracycline Repressor, domain 2"/>
    <property type="match status" value="1"/>
</dbReference>